<feature type="non-terminal residue" evidence="2">
    <location>
        <position position="97"/>
    </location>
</feature>
<feature type="compositionally biased region" description="Polar residues" evidence="1">
    <location>
        <begin position="7"/>
        <end position="33"/>
    </location>
</feature>
<organism evidence="2 3">
    <name type="scientific">Cirrhinus mrigala</name>
    <name type="common">Mrigala</name>
    <dbReference type="NCBI Taxonomy" id="683832"/>
    <lineage>
        <taxon>Eukaryota</taxon>
        <taxon>Metazoa</taxon>
        <taxon>Chordata</taxon>
        <taxon>Craniata</taxon>
        <taxon>Vertebrata</taxon>
        <taxon>Euteleostomi</taxon>
        <taxon>Actinopterygii</taxon>
        <taxon>Neopterygii</taxon>
        <taxon>Teleostei</taxon>
        <taxon>Ostariophysi</taxon>
        <taxon>Cypriniformes</taxon>
        <taxon>Cyprinidae</taxon>
        <taxon>Labeoninae</taxon>
        <taxon>Labeonini</taxon>
        <taxon>Cirrhinus</taxon>
    </lineage>
</organism>
<name>A0ABD0P7W9_CIRMR</name>
<sequence length="97" mass="10027">NKGGRLNTRSKQAESSHSTPRSQQNTPKQSQSANKGGSKNSGKKSTPVSNGKPPPRAGSRSSARLSLEVPAANGTTAKSNQSSPAAENTDSRKRPAT</sequence>
<evidence type="ECO:0008006" key="4">
    <source>
        <dbReference type="Google" id="ProtNLM"/>
    </source>
</evidence>
<feature type="region of interest" description="Disordered" evidence="1">
    <location>
        <begin position="1"/>
        <end position="97"/>
    </location>
</feature>
<dbReference type="EMBL" id="JAMKFB020000017">
    <property type="protein sequence ID" value="KAL0169750.1"/>
    <property type="molecule type" value="Genomic_DNA"/>
</dbReference>
<evidence type="ECO:0000313" key="2">
    <source>
        <dbReference type="EMBL" id="KAL0169750.1"/>
    </source>
</evidence>
<proteinExistence type="predicted"/>
<protein>
    <recommendedName>
        <fullName evidence="4">Thyroid hormone receptor interactor 12</fullName>
    </recommendedName>
</protein>
<comment type="caution">
    <text evidence="2">The sequence shown here is derived from an EMBL/GenBank/DDBJ whole genome shotgun (WGS) entry which is preliminary data.</text>
</comment>
<reference evidence="2 3" key="1">
    <citation type="submission" date="2024-05" db="EMBL/GenBank/DDBJ databases">
        <title>Genome sequencing and assembly of Indian major carp, Cirrhinus mrigala (Hamilton, 1822).</title>
        <authorList>
            <person name="Mohindra V."/>
            <person name="Chowdhury L.M."/>
            <person name="Lal K."/>
            <person name="Jena J.K."/>
        </authorList>
    </citation>
    <scope>NUCLEOTIDE SEQUENCE [LARGE SCALE GENOMIC DNA]</scope>
    <source>
        <strain evidence="2">CM1030</strain>
        <tissue evidence="2">Blood</tissue>
    </source>
</reference>
<feature type="compositionally biased region" description="Low complexity" evidence="1">
    <location>
        <begin position="34"/>
        <end position="45"/>
    </location>
</feature>
<evidence type="ECO:0000313" key="3">
    <source>
        <dbReference type="Proteomes" id="UP001529510"/>
    </source>
</evidence>
<keyword evidence="3" id="KW-1185">Reference proteome</keyword>
<feature type="non-terminal residue" evidence="2">
    <location>
        <position position="1"/>
    </location>
</feature>
<feature type="compositionally biased region" description="Polar residues" evidence="1">
    <location>
        <begin position="73"/>
        <end position="88"/>
    </location>
</feature>
<dbReference type="Proteomes" id="UP001529510">
    <property type="component" value="Unassembled WGS sequence"/>
</dbReference>
<gene>
    <name evidence="2" type="ORF">M9458_034346</name>
</gene>
<dbReference type="AlphaFoldDB" id="A0ABD0P7W9"/>
<evidence type="ECO:0000256" key="1">
    <source>
        <dbReference type="SAM" id="MobiDB-lite"/>
    </source>
</evidence>
<accession>A0ABD0P7W9</accession>
<feature type="compositionally biased region" description="Low complexity" evidence="1">
    <location>
        <begin position="57"/>
        <end position="67"/>
    </location>
</feature>